<keyword evidence="1" id="KW-0472">Membrane</keyword>
<proteinExistence type="predicted"/>
<organism evidence="2 3">
    <name type="scientific">Thalassomonas actiniarum</name>
    <dbReference type="NCBI Taxonomy" id="485447"/>
    <lineage>
        <taxon>Bacteria</taxon>
        <taxon>Pseudomonadati</taxon>
        <taxon>Pseudomonadota</taxon>
        <taxon>Gammaproteobacteria</taxon>
        <taxon>Alteromonadales</taxon>
        <taxon>Colwelliaceae</taxon>
        <taxon>Thalassomonas</taxon>
    </lineage>
</organism>
<feature type="transmembrane region" description="Helical" evidence="1">
    <location>
        <begin position="156"/>
        <end position="175"/>
    </location>
</feature>
<evidence type="ECO:0000313" key="3">
    <source>
        <dbReference type="Proteomes" id="UP000032568"/>
    </source>
</evidence>
<dbReference type="AlphaFoldDB" id="A0AAE9YVN7"/>
<keyword evidence="1" id="KW-0812">Transmembrane</keyword>
<feature type="transmembrane region" description="Helical" evidence="1">
    <location>
        <begin position="66"/>
        <end position="90"/>
    </location>
</feature>
<reference evidence="2 3" key="1">
    <citation type="journal article" date="2015" name="Genome Announc.">
        <title>Draft Genome Sequences of Marine Isolates of Thalassomonas viridans and Thalassomonas actiniarum.</title>
        <authorList>
            <person name="Olonade I."/>
            <person name="van Zyl L.J."/>
            <person name="Trindade M."/>
        </authorList>
    </citation>
    <scope>NUCLEOTIDE SEQUENCE [LARGE SCALE GENOMIC DNA]</scope>
    <source>
        <strain evidence="2 3">A5K-106</strain>
    </source>
</reference>
<keyword evidence="3" id="KW-1185">Reference proteome</keyword>
<sequence length="185" mass="20344">MIKKHLGFAFNIAALALFIPGIILPMFSMSMEMTARVSASTLSSDLLNKELSLLATIEELWQDQRLLVAALIFLFSICIPLLKTALVSLAYFKKNTDIEAKILNFVASIGKWSMADVFVVAVFLAILSTNHAETANNQQFSILGFKVDLLISSETFSAAGLGFYYFTGYCLLSLLGTHFSHSSLK</sequence>
<gene>
    <name evidence="2" type="ORF">SG35_007010</name>
</gene>
<accession>A0AAE9YVN7</accession>
<name>A0AAE9YVN7_9GAMM</name>
<dbReference type="Pfam" id="PF04403">
    <property type="entry name" value="PqiA"/>
    <property type="match status" value="1"/>
</dbReference>
<dbReference type="Proteomes" id="UP000032568">
    <property type="component" value="Chromosome"/>
</dbReference>
<protein>
    <submittedName>
        <fullName evidence="2">Paraquat-inducible protein A</fullName>
    </submittedName>
</protein>
<dbReference type="EMBL" id="CP059735">
    <property type="protein sequence ID" value="WDE00383.1"/>
    <property type="molecule type" value="Genomic_DNA"/>
</dbReference>
<feature type="transmembrane region" description="Helical" evidence="1">
    <location>
        <begin position="7"/>
        <end position="27"/>
    </location>
</feature>
<reference evidence="2 3" key="2">
    <citation type="journal article" date="2022" name="Mar. Drugs">
        <title>Bioassay-Guided Fractionation Leads to the Detection of Cholic Acid Generated by the Rare Thalassomonas sp.</title>
        <authorList>
            <person name="Pheiffer F."/>
            <person name="Schneider Y.K."/>
            <person name="Hansen E.H."/>
            <person name="Andersen J.H."/>
            <person name="Isaksson J."/>
            <person name="Busche T."/>
            <person name="R C."/>
            <person name="Kalinowski J."/>
            <person name="Zyl L.V."/>
            <person name="Trindade M."/>
        </authorList>
    </citation>
    <scope>NUCLEOTIDE SEQUENCE [LARGE SCALE GENOMIC DNA]</scope>
    <source>
        <strain evidence="2 3">A5K-106</strain>
    </source>
</reference>
<dbReference type="KEGG" id="tact:SG35_007010"/>
<evidence type="ECO:0000256" key="1">
    <source>
        <dbReference type="SAM" id="Phobius"/>
    </source>
</evidence>
<dbReference type="InterPro" id="IPR007498">
    <property type="entry name" value="PqiA-like"/>
</dbReference>
<dbReference type="RefSeq" id="WP_044835809.1">
    <property type="nucleotide sequence ID" value="NZ_CP059735.1"/>
</dbReference>
<keyword evidence="1" id="KW-1133">Transmembrane helix</keyword>
<feature type="transmembrane region" description="Helical" evidence="1">
    <location>
        <begin position="102"/>
        <end position="127"/>
    </location>
</feature>
<evidence type="ECO:0000313" key="2">
    <source>
        <dbReference type="EMBL" id="WDE00383.1"/>
    </source>
</evidence>